<evidence type="ECO:0000313" key="1">
    <source>
        <dbReference type="EMBL" id="MBO9201975.1"/>
    </source>
</evidence>
<dbReference type="InterPro" id="IPR021725">
    <property type="entry name" value="Cdd1"/>
</dbReference>
<dbReference type="Proteomes" id="UP000677244">
    <property type="component" value="Unassembled WGS sequence"/>
</dbReference>
<evidence type="ECO:0000313" key="2">
    <source>
        <dbReference type="Proteomes" id="UP000677244"/>
    </source>
</evidence>
<comment type="caution">
    <text evidence="1">The sequence shown here is derived from an EMBL/GenBank/DDBJ whole genome shotgun (WGS) entry which is preliminary data.</text>
</comment>
<keyword evidence="2" id="KW-1185">Reference proteome</keyword>
<sequence length="92" mass="10499">MTTAQSIKELSKIPGVGKSIATDLLNIGISRIDDLKGKDPQQLYDQSNQFAGCVQDRCILYVFRCAVYYAETPARDQESGKLKWWNWKDKKI</sequence>
<dbReference type="EMBL" id="JAGHKO010000004">
    <property type="protein sequence ID" value="MBO9201975.1"/>
    <property type="molecule type" value="Genomic_DNA"/>
</dbReference>
<name>A0ABS3YVN6_9BACT</name>
<dbReference type="RefSeq" id="WP_209140031.1">
    <property type="nucleotide sequence ID" value="NZ_JAGHKO010000004.1"/>
</dbReference>
<gene>
    <name evidence="1" type="ORF">J7I42_16945</name>
</gene>
<dbReference type="Gene3D" id="1.10.150.20">
    <property type="entry name" value="5' to 3' exonuclease, C-terminal subdomain"/>
    <property type="match status" value="1"/>
</dbReference>
<dbReference type="Pfam" id="PF11731">
    <property type="entry name" value="Cdd1"/>
    <property type="match status" value="1"/>
</dbReference>
<proteinExistence type="predicted"/>
<reference evidence="1 2" key="1">
    <citation type="submission" date="2021-03" db="EMBL/GenBank/DDBJ databases">
        <title>Assistant Professor.</title>
        <authorList>
            <person name="Huq M.A."/>
        </authorList>
    </citation>
    <scope>NUCLEOTIDE SEQUENCE [LARGE SCALE GENOMIC DNA]</scope>
    <source>
        <strain evidence="1 2">MAH-29</strain>
    </source>
</reference>
<organism evidence="1 2">
    <name type="scientific">Niastella soli</name>
    <dbReference type="NCBI Taxonomy" id="2821487"/>
    <lineage>
        <taxon>Bacteria</taxon>
        <taxon>Pseudomonadati</taxon>
        <taxon>Bacteroidota</taxon>
        <taxon>Chitinophagia</taxon>
        <taxon>Chitinophagales</taxon>
        <taxon>Chitinophagaceae</taxon>
        <taxon>Niastella</taxon>
    </lineage>
</organism>
<protein>
    <submittedName>
        <fullName evidence="1">Mitomycin resistance protein mcrB</fullName>
    </submittedName>
</protein>
<accession>A0ABS3YVN6</accession>